<keyword evidence="3" id="KW-1133">Transmembrane helix</keyword>
<gene>
    <name evidence="4" type="ORF">CHM34_09845</name>
</gene>
<keyword evidence="5" id="KW-1185">Reference proteome</keyword>
<keyword evidence="3" id="KW-0472">Membrane</keyword>
<dbReference type="OrthoDB" id="2988883at2"/>
<dbReference type="AlphaFoldDB" id="A0A235B642"/>
<protein>
    <recommendedName>
        <fullName evidence="6">Prepilin-type cleavage/methylation domain-containing protein</fullName>
    </recommendedName>
</protein>
<reference evidence="4 5" key="1">
    <citation type="submission" date="2017-07" db="EMBL/GenBank/DDBJ databases">
        <title>The genome sequence of Paludifilum halophilum highlights mechanisms for microbial adaptation to high salt environemnts.</title>
        <authorList>
            <person name="Belbahri L."/>
        </authorList>
    </citation>
    <scope>NUCLEOTIDE SEQUENCE [LARGE SCALE GENOMIC DNA]</scope>
    <source>
        <strain evidence="4 5">DSM 102817</strain>
    </source>
</reference>
<sequence>MTDGEKGFTLVEVVTSLMILGVIIAVAVPVYLELKHQQTLRTQRWEAAWLLQDRMEQVQKTSSPVSTKGETREKVGRKTYQLQWKKTRLGSGLVGIQVEVTWKDEKKRKQNLTLKSVQYLPSSTVNKDSPMWSWQWSSPFWSSSFPL</sequence>
<dbReference type="GO" id="GO:0030420">
    <property type="term" value="P:establishment of competence for transformation"/>
    <property type="evidence" value="ECO:0007669"/>
    <property type="project" value="UniProtKB-KW"/>
</dbReference>
<dbReference type="InterPro" id="IPR045584">
    <property type="entry name" value="Pilin-like"/>
</dbReference>
<comment type="caution">
    <text evidence="4">The sequence shown here is derived from an EMBL/GenBank/DDBJ whole genome shotgun (WGS) entry which is preliminary data.</text>
</comment>
<accession>A0A235B642</accession>
<dbReference type="NCBIfam" id="TIGR02532">
    <property type="entry name" value="IV_pilin_GFxxxE"/>
    <property type="match status" value="1"/>
</dbReference>
<evidence type="ECO:0008006" key="6">
    <source>
        <dbReference type="Google" id="ProtNLM"/>
    </source>
</evidence>
<name>A0A235B642_9BACL</name>
<dbReference type="Gene3D" id="3.30.700.10">
    <property type="entry name" value="Glycoprotein, Type 4 Pilin"/>
    <property type="match status" value="1"/>
</dbReference>
<keyword evidence="2" id="KW-0178">Competence</keyword>
<dbReference type="Pfam" id="PF07963">
    <property type="entry name" value="N_methyl"/>
    <property type="match status" value="1"/>
</dbReference>
<dbReference type="InterPro" id="IPR012902">
    <property type="entry name" value="N_methyl_site"/>
</dbReference>
<evidence type="ECO:0000313" key="5">
    <source>
        <dbReference type="Proteomes" id="UP000215459"/>
    </source>
</evidence>
<keyword evidence="3" id="KW-0812">Transmembrane</keyword>
<evidence type="ECO:0000256" key="1">
    <source>
        <dbReference type="ARBA" id="ARBA00004241"/>
    </source>
</evidence>
<comment type="subcellular location">
    <subcellularLocation>
        <location evidence="1">Cell surface</location>
    </subcellularLocation>
</comment>
<dbReference type="Proteomes" id="UP000215459">
    <property type="component" value="Unassembled WGS sequence"/>
</dbReference>
<dbReference type="PROSITE" id="PS00409">
    <property type="entry name" value="PROKAR_NTER_METHYL"/>
    <property type="match status" value="1"/>
</dbReference>
<proteinExistence type="predicted"/>
<dbReference type="GO" id="GO:0009986">
    <property type="term" value="C:cell surface"/>
    <property type="evidence" value="ECO:0007669"/>
    <property type="project" value="UniProtKB-SubCell"/>
</dbReference>
<evidence type="ECO:0000256" key="2">
    <source>
        <dbReference type="ARBA" id="ARBA00023287"/>
    </source>
</evidence>
<dbReference type="EMBL" id="NOWF01000005">
    <property type="protein sequence ID" value="OYD07763.1"/>
    <property type="molecule type" value="Genomic_DNA"/>
</dbReference>
<dbReference type="RefSeq" id="WP_094264433.1">
    <property type="nucleotide sequence ID" value="NZ_NOWF01000005.1"/>
</dbReference>
<feature type="transmembrane region" description="Helical" evidence="3">
    <location>
        <begin position="13"/>
        <end position="34"/>
    </location>
</feature>
<evidence type="ECO:0000313" key="4">
    <source>
        <dbReference type="EMBL" id="OYD07763.1"/>
    </source>
</evidence>
<evidence type="ECO:0000256" key="3">
    <source>
        <dbReference type="SAM" id="Phobius"/>
    </source>
</evidence>
<organism evidence="4 5">
    <name type="scientific">Paludifilum halophilum</name>
    <dbReference type="NCBI Taxonomy" id="1642702"/>
    <lineage>
        <taxon>Bacteria</taxon>
        <taxon>Bacillati</taxon>
        <taxon>Bacillota</taxon>
        <taxon>Bacilli</taxon>
        <taxon>Bacillales</taxon>
        <taxon>Thermoactinomycetaceae</taxon>
        <taxon>Paludifilum</taxon>
    </lineage>
</organism>
<dbReference type="SUPFAM" id="SSF54523">
    <property type="entry name" value="Pili subunits"/>
    <property type="match status" value="1"/>
</dbReference>